<dbReference type="PROSITE" id="PS00445">
    <property type="entry name" value="FGGY_KINASES_2"/>
    <property type="match status" value="1"/>
</dbReference>
<dbReference type="PANTHER" id="PTHR43095:SF5">
    <property type="entry name" value="XYLULOSE KINASE"/>
    <property type="match status" value="1"/>
</dbReference>
<comment type="similarity">
    <text evidence="1 4">Belongs to the FGGY kinase family.</text>
</comment>
<feature type="domain" description="Carbohydrate kinase FGGY N-terminal" evidence="5">
    <location>
        <begin position="4"/>
        <end position="246"/>
    </location>
</feature>
<dbReference type="AlphaFoldDB" id="A0A3N1MLP4"/>
<dbReference type="EMBL" id="RJKX01000011">
    <property type="protein sequence ID" value="ROQ01916.1"/>
    <property type="molecule type" value="Genomic_DNA"/>
</dbReference>
<evidence type="ECO:0000256" key="4">
    <source>
        <dbReference type="RuleBase" id="RU003733"/>
    </source>
</evidence>
<evidence type="ECO:0000256" key="2">
    <source>
        <dbReference type="ARBA" id="ARBA00022679"/>
    </source>
</evidence>
<dbReference type="CDD" id="cd07804">
    <property type="entry name" value="ASKHA_NBD_FGGY_RrXK-like"/>
    <property type="match status" value="1"/>
</dbReference>
<dbReference type="PANTHER" id="PTHR43095">
    <property type="entry name" value="SUGAR KINASE"/>
    <property type="match status" value="1"/>
</dbReference>
<keyword evidence="2 4" id="KW-0808">Transferase</keyword>
<dbReference type="InterPro" id="IPR018483">
    <property type="entry name" value="Carb_kinase_FGGY_CS"/>
</dbReference>
<gene>
    <name evidence="7" type="ORF">EDC65_1103</name>
</gene>
<dbReference type="GO" id="GO:0016301">
    <property type="term" value="F:kinase activity"/>
    <property type="evidence" value="ECO:0007669"/>
    <property type="project" value="UniProtKB-KW"/>
</dbReference>
<evidence type="ECO:0000313" key="8">
    <source>
        <dbReference type="Proteomes" id="UP000278222"/>
    </source>
</evidence>
<evidence type="ECO:0000259" key="6">
    <source>
        <dbReference type="Pfam" id="PF02782"/>
    </source>
</evidence>
<dbReference type="Proteomes" id="UP000278222">
    <property type="component" value="Unassembled WGS sequence"/>
</dbReference>
<feature type="domain" description="Carbohydrate kinase FGGY C-terminal" evidence="6">
    <location>
        <begin position="261"/>
        <end position="447"/>
    </location>
</feature>
<dbReference type="InterPro" id="IPR018485">
    <property type="entry name" value="FGGY_C"/>
</dbReference>
<dbReference type="SUPFAM" id="SSF53067">
    <property type="entry name" value="Actin-like ATPase domain"/>
    <property type="match status" value="2"/>
</dbReference>
<dbReference type="Gene3D" id="3.30.420.40">
    <property type="match status" value="2"/>
</dbReference>
<accession>A0A3N1MLP4</accession>
<dbReference type="PIRSF" id="PIRSF000538">
    <property type="entry name" value="GlpK"/>
    <property type="match status" value="1"/>
</dbReference>
<dbReference type="InterPro" id="IPR018484">
    <property type="entry name" value="FGGY_N"/>
</dbReference>
<evidence type="ECO:0000259" key="5">
    <source>
        <dbReference type="Pfam" id="PF00370"/>
    </source>
</evidence>
<dbReference type="GO" id="GO:0016773">
    <property type="term" value="F:phosphotransferase activity, alcohol group as acceptor"/>
    <property type="evidence" value="ECO:0007669"/>
    <property type="project" value="InterPro"/>
</dbReference>
<keyword evidence="3 4" id="KW-0418">Kinase</keyword>
<dbReference type="InterPro" id="IPR050406">
    <property type="entry name" value="FGGY_Carb_Kinase"/>
</dbReference>
<evidence type="ECO:0000256" key="3">
    <source>
        <dbReference type="ARBA" id="ARBA00022777"/>
    </source>
</evidence>
<organism evidence="7 8">
    <name type="scientific">Stella humosa</name>
    <dbReference type="NCBI Taxonomy" id="94"/>
    <lineage>
        <taxon>Bacteria</taxon>
        <taxon>Pseudomonadati</taxon>
        <taxon>Pseudomonadota</taxon>
        <taxon>Alphaproteobacteria</taxon>
        <taxon>Rhodospirillales</taxon>
        <taxon>Stellaceae</taxon>
        <taxon>Stella</taxon>
    </lineage>
</organism>
<comment type="caution">
    <text evidence="7">The sequence shown here is derived from an EMBL/GenBank/DDBJ whole genome shotgun (WGS) entry which is preliminary data.</text>
</comment>
<keyword evidence="8" id="KW-1185">Reference proteome</keyword>
<dbReference type="GO" id="GO:0005975">
    <property type="term" value="P:carbohydrate metabolic process"/>
    <property type="evidence" value="ECO:0007669"/>
    <property type="project" value="InterPro"/>
</dbReference>
<protein>
    <submittedName>
        <fullName evidence="7">Xylulokinase</fullName>
    </submittedName>
</protein>
<dbReference type="Pfam" id="PF00370">
    <property type="entry name" value="FGGY_N"/>
    <property type="match status" value="1"/>
</dbReference>
<proteinExistence type="inferred from homology"/>
<reference evidence="7 8" key="1">
    <citation type="submission" date="2018-11" db="EMBL/GenBank/DDBJ databases">
        <title>Genomic Encyclopedia of Type Strains, Phase IV (KMG-IV): sequencing the most valuable type-strain genomes for metagenomic binning, comparative biology and taxonomic classification.</title>
        <authorList>
            <person name="Goeker M."/>
        </authorList>
    </citation>
    <scope>NUCLEOTIDE SEQUENCE [LARGE SCALE GENOMIC DNA]</scope>
    <source>
        <strain evidence="7 8">DSM 5900</strain>
    </source>
</reference>
<dbReference type="InterPro" id="IPR043129">
    <property type="entry name" value="ATPase_NBD"/>
</dbReference>
<dbReference type="RefSeq" id="WP_123688625.1">
    <property type="nucleotide sequence ID" value="NZ_AP019700.1"/>
</dbReference>
<evidence type="ECO:0000313" key="7">
    <source>
        <dbReference type="EMBL" id="ROQ01916.1"/>
    </source>
</evidence>
<dbReference type="OrthoDB" id="9805576at2"/>
<dbReference type="InterPro" id="IPR000577">
    <property type="entry name" value="Carb_kinase_FGGY"/>
</dbReference>
<name>A0A3N1MLP4_9PROT</name>
<dbReference type="Pfam" id="PF02782">
    <property type="entry name" value="FGGY_C"/>
    <property type="match status" value="1"/>
</dbReference>
<sequence>MALLVGLDIGTTSTIGTLIRPDGAMLATTSRPVRLYAEHAGWAEEEAEEWWANACAILRELSAAATMAGDAIACVGVTGMLPAVVLLDADDRPIRRSIQQSDARAGVEVEEMRRSVDERAFFARTGCGINQQLVAPTLRWIEKHEPDAFARIATVFGSYDFVTHRLTGARTVEQNWALESGFLLLEERQFADDLLALGGLRPDQMAAVRAPLDIVGGVTAAAAAATGLAQGTPVIAGVADHAASTFAAGVVADGDVLLKFGGSGDIMAATRAPVGDPRLYNDFHVIPGLFMPNGCMAASGAALNWLAATVAAGVARGEGQTVHQALDRLAVATAPGAEGLIFLPYVLGEKTPLHDPDARGVLLGLGLHHGTGHVWRAALEGIAFGFRHHLDVFAEAGLAADRFRASDGGASSRIWMQIVADVIQRPIQLLKGHPGSALGAAFVAGFAIGAFDRWDQIDRFVAAGETIQPNPSLAGRYDRLYGIYREAYERLRTLFPLLAAA</sequence>
<evidence type="ECO:0000256" key="1">
    <source>
        <dbReference type="ARBA" id="ARBA00009156"/>
    </source>
</evidence>